<dbReference type="Proteomes" id="UP001596356">
    <property type="component" value="Unassembled WGS sequence"/>
</dbReference>
<dbReference type="SUPFAM" id="SSF53271">
    <property type="entry name" value="PRTase-like"/>
    <property type="match status" value="1"/>
</dbReference>
<organism evidence="4 5">
    <name type="scientific">Branchiibius cervicis</name>
    <dbReference type="NCBI Taxonomy" id="908252"/>
    <lineage>
        <taxon>Bacteria</taxon>
        <taxon>Bacillati</taxon>
        <taxon>Actinomycetota</taxon>
        <taxon>Actinomycetes</taxon>
        <taxon>Micrococcales</taxon>
        <taxon>Dermacoccaceae</taxon>
        <taxon>Branchiibius</taxon>
    </lineage>
</organism>
<dbReference type="PANTHER" id="PTHR47505:SF1">
    <property type="entry name" value="DNA UTILIZATION PROTEIN YHGH"/>
    <property type="match status" value="1"/>
</dbReference>
<feature type="domain" description="Phosphoribosyltransferase" evidence="3">
    <location>
        <begin position="157"/>
        <end position="244"/>
    </location>
</feature>
<dbReference type="Pfam" id="PF00156">
    <property type="entry name" value="Pribosyltran"/>
    <property type="match status" value="1"/>
</dbReference>
<dbReference type="InterPro" id="IPR029057">
    <property type="entry name" value="PRTase-like"/>
</dbReference>
<dbReference type="CDD" id="cd06223">
    <property type="entry name" value="PRTases_typeI"/>
    <property type="match status" value="1"/>
</dbReference>
<keyword evidence="5" id="KW-1185">Reference proteome</keyword>
<comment type="caution">
    <text evidence="4">The sequence shown here is derived from an EMBL/GenBank/DDBJ whole genome shotgun (WGS) entry which is preliminary data.</text>
</comment>
<evidence type="ECO:0000256" key="1">
    <source>
        <dbReference type="ARBA" id="ARBA00008007"/>
    </source>
</evidence>
<dbReference type="Gene3D" id="3.40.50.2020">
    <property type="match status" value="1"/>
</dbReference>
<feature type="region of interest" description="Disordered" evidence="2">
    <location>
        <begin position="235"/>
        <end position="255"/>
    </location>
</feature>
<evidence type="ECO:0000259" key="3">
    <source>
        <dbReference type="Pfam" id="PF00156"/>
    </source>
</evidence>
<dbReference type="PANTHER" id="PTHR47505">
    <property type="entry name" value="DNA UTILIZATION PROTEIN YHGH"/>
    <property type="match status" value="1"/>
</dbReference>
<dbReference type="InterPro" id="IPR000836">
    <property type="entry name" value="PRTase_dom"/>
</dbReference>
<sequence length="255" mass="26587">MTTLLAEVADLAMPRRCAGCGEPGVLICALCALQVREASRLPPFRSVPDPCPNGFPPAWSGTPYTDVVRRLLPAYKDEGRTDLRGLLGAWLGRAIAVAGSADPTVAEHNSLGRSVYVVPAPSSPAARRARGRDPLRDLVVTALDGDPAFPVIDALGYARRVRDQAGLSSSERARNLGGALRVRPRAALELSGRVCLLADDVVTTGATLAESARALRSVGVVHVVAVTLAATPRTTTGSRAAVRRGPASGTNLSEA</sequence>
<accession>A0ABW2AUE6</accession>
<name>A0ABW2AUE6_9MICO</name>
<evidence type="ECO:0000313" key="5">
    <source>
        <dbReference type="Proteomes" id="UP001596356"/>
    </source>
</evidence>
<dbReference type="InterPro" id="IPR051910">
    <property type="entry name" value="ComF/GntX_DNA_util-trans"/>
</dbReference>
<proteinExistence type="inferred from homology"/>
<evidence type="ECO:0000313" key="4">
    <source>
        <dbReference type="EMBL" id="MFC6714727.1"/>
    </source>
</evidence>
<comment type="similarity">
    <text evidence="1">Belongs to the ComF/GntX family.</text>
</comment>
<protein>
    <submittedName>
        <fullName evidence="4">ComF family protein</fullName>
    </submittedName>
</protein>
<dbReference type="EMBL" id="JBHSWJ010000002">
    <property type="protein sequence ID" value="MFC6714727.1"/>
    <property type="molecule type" value="Genomic_DNA"/>
</dbReference>
<evidence type="ECO:0000256" key="2">
    <source>
        <dbReference type="SAM" id="MobiDB-lite"/>
    </source>
</evidence>
<reference evidence="5" key="1">
    <citation type="journal article" date="2019" name="Int. J. Syst. Evol. Microbiol.">
        <title>The Global Catalogue of Microorganisms (GCM) 10K type strain sequencing project: providing services to taxonomists for standard genome sequencing and annotation.</title>
        <authorList>
            <consortium name="The Broad Institute Genomics Platform"/>
            <consortium name="The Broad Institute Genome Sequencing Center for Infectious Disease"/>
            <person name="Wu L."/>
            <person name="Ma J."/>
        </authorList>
    </citation>
    <scope>NUCLEOTIDE SEQUENCE [LARGE SCALE GENOMIC DNA]</scope>
    <source>
        <strain evidence="5">NBRC 106593</strain>
    </source>
</reference>
<gene>
    <name evidence="4" type="ORF">ACFQBT_13265</name>
</gene>